<dbReference type="EMBL" id="CAJNNW010022081">
    <property type="protein sequence ID" value="CAE8668790.1"/>
    <property type="molecule type" value="Genomic_DNA"/>
</dbReference>
<feature type="non-terminal residue" evidence="2">
    <location>
        <position position="1"/>
    </location>
</feature>
<reference evidence="2" key="1">
    <citation type="submission" date="2021-02" db="EMBL/GenBank/DDBJ databases">
        <authorList>
            <person name="Dougan E. K."/>
            <person name="Rhodes N."/>
            <person name="Thang M."/>
            <person name="Chan C."/>
        </authorList>
    </citation>
    <scope>NUCLEOTIDE SEQUENCE</scope>
</reference>
<gene>
    <name evidence="2" type="ORF">PGLA2088_LOCUS17028</name>
</gene>
<evidence type="ECO:0000313" key="2">
    <source>
        <dbReference type="EMBL" id="CAE8668790.1"/>
    </source>
</evidence>
<evidence type="ECO:0000256" key="1">
    <source>
        <dbReference type="SAM" id="MobiDB-lite"/>
    </source>
</evidence>
<feature type="region of interest" description="Disordered" evidence="1">
    <location>
        <begin position="94"/>
        <end position="149"/>
    </location>
</feature>
<protein>
    <submittedName>
        <fullName evidence="2">Uncharacterized protein</fullName>
    </submittedName>
</protein>
<organism evidence="2 3">
    <name type="scientific">Polarella glacialis</name>
    <name type="common">Dinoflagellate</name>
    <dbReference type="NCBI Taxonomy" id="89957"/>
    <lineage>
        <taxon>Eukaryota</taxon>
        <taxon>Sar</taxon>
        <taxon>Alveolata</taxon>
        <taxon>Dinophyceae</taxon>
        <taxon>Suessiales</taxon>
        <taxon>Suessiaceae</taxon>
        <taxon>Polarella</taxon>
    </lineage>
</organism>
<evidence type="ECO:0000313" key="3">
    <source>
        <dbReference type="Proteomes" id="UP000626109"/>
    </source>
</evidence>
<name>A0A813J577_POLGL</name>
<comment type="caution">
    <text evidence="2">The sequence shown here is derived from an EMBL/GenBank/DDBJ whole genome shotgun (WGS) entry which is preliminary data.</text>
</comment>
<sequence length="149" mass="15679">EQPFSQPCPGKAFAAKVAVRIPLAAPVPRITAGALRLGISQPCQAAAGPLRTACGLCARGSARGARMAGFRRAALARALPAPGGSSDLVTVSRRRRPAFKIDVPGARRELRCRRGGSASQTGARRSRGPRSEPGRQARHGTWRHATEPD</sequence>
<dbReference type="Proteomes" id="UP000626109">
    <property type="component" value="Unassembled WGS sequence"/>
</dbReference>
<proteinExistence type="predicted"/>
<dbReference type="AlphaFoldDB" id="A0A813J577"/>
<accession>A0A813J577</accession>